<dbReference type="OMA" id="KPWAKVD"/>
<evidence type="ECO:0000256" key="1">
    <source>
        <dbReference type="ARBA" id="ARBA00023604"/>
    </source>
</evidence>
<keyword evidence="4" id="KW-1185">Reference proteome</keyword>
<gene>
    <name evidence="3" type="ORF">UCREL1_4186</name>
</gene>
<dbReference type="GO" id="GO:0016491">
    <property type="term" value="F:oxidoreductase activity"/>
    <property type="evidence" value="ECO:0007669"/>
    <property type="project" value="InterPro"/>
</dbReference>
<dbReference type="InterPro" id="IPR044053">
    <property type="entry name" value="AsaB-like"/>
</dbReference>
<sequence length="344" mass="37584">MTTAAFRHIDLSGLPADTKPWSKVDADASSYSRIEVTRPVADLRGLLSAGTSPASPPSSAAAGFTTDSAGFSLLREPTSATEATFLDDAAVRSAYYAEVEALLRKHLPDGNNGPATNGTTNGVHGNNNGTNGTKAGQKVSKVVIFDHTIRRRTPDSPRRPVQLVHVDQTAGAAAARVRRHVKDPAEAERLLQGRYQIVNVWRPIGRAASEFPLGVIDWRSTTPDDFVAVDLLYPKRGSVEDDDDRGKERVPDEETLRSTEGYEVRGETFGVRPSENHRFYYAKDMQPDEVLLLKCFDSFGEGQGPRGRDGVAVRTPHTAFVDPLTPPDALPRQSIEVRCLVFYE</sequence>
<dbReference type="AlphaFoldDB" id="M7TFS0"/>
<dbReference type="OrthoDB" id="412788at2759"/>
<evidence type="ECO:0000313" key="3">
    <source>
        <dbReference type="EMBL" id="EMR68796.1"/>
    </source>
</evidence>
<evidence type="ECO:0000313" key="4">
    <source>
        <dbReference type="Proteomes" id="UP000012174"/>
    </source>
</evidence>
<dbReference type="EMBL" id="KB706180">
    <property type="protein sequence ID" value="EMR68796.1"/>
    <property type="molecule type" value="Genomic_DNA"/>
</dbReference>
<organism evidence="3 4">
    <name type="scientific">Eutypa lata (strain UCR-EL1)</name>
    <name type="common">Grapevine dieback disease fungus</name>
    <name type="synonym">Eutypa armeniacae</name>
    <dbReference type="NCBI Taxonomy" id="1287681"/>
    <lineage>
        <taxon>Eukaryota</taxon>
        <taxon>Fungi</taxon>
        <taxon>Dikarya</taxon>
        <taxon>Ascomycota</taxon>
        <taxon>Pezizomycotina</taxon>
        <taxon>Sordariomycetes</taxon>
        <taxon>Xylariomycetidae</taxon>
        <taxon>Xylariales</taxon>
        <taxon>Diatrypaceae</taxon>
        <taxon>Eutypa</taxon>
    </lineage>
</organism>
<dbReference type="NCBIfam" id="NF041278">
    <property type="entry name" value="CmcJ_NvfI_EfuI"/>
    <property type="match status" value="1"/>
</dbReference>
<dbReference type="Proteomes" id="UP000012174">
    <property type="component" value="Unassembled WGS sequence"/>
</dbReference>
<dbReference type="KEGG" id="ela:UCREL1_4186"/>
<comment type="similarity">
    <text evidence="1">Belongs to the asaB hydroxylase/desaturase family.</text>
</comment>
<evidence type="ECO:0008006" key="5">
    <source>
        <dbReference type="Google" id="ProtNLM"/>
    </source>
</evidence>
<dbReference type="eggNOG" id="ENOG502RZMU">
    <property type="taxonomic scope" value="Eukaryota"/>
</dbReference>
<dbReference type="PANTHER" id="PTHR34598">
    <property type="entry name" value="BLL6449 PROTEIN"/>
    <property type="match status" value="1"/>
</dbReference>
<feature type="region of interest" description="Disordered" evidence="2">
    <location>
        <begin position="107"/>
        <end position="135"/>
    </location>
</feature>
<proteinExistence type="inferred from homology"/>
<name>M7TFS0_EUTLA</name>
<reference evidence="4" key="1">
    <citation type="journal article" date="2013" name="Genome Announc.">
        <title>Draft genome sequence of the grapevine dieback fungus Eutypa lata UCR-EL1.</title>
        <authorList>
            <person name="Blanco-Ulate B."/>
            <person name="Rolshausen P.E."/>
            <person name="Cantu D."/>
        </authorList>
    </citation>
    <scope>NUCLEOTIDE SEQUENCE [LARGE SCALE GENOMIC DNA]</scope>
    <source>
        <strain evidence="4">UCR-EL1</strain>
    </source>
</reference>
<feature type="compositionally biased region" description="Low complexity" evidence="2">
    <location>
        <begin position="110"/>
        <end position="133"/>
    </location>
</feature>
<dbReference type="HOGENOM" id="CLU_042688_3_1_1"/>
<accession>M7TFS0</accession>
<protein>
    <recommendedName>
        <fullName evidence="5">7alpha-cephem-methoxylase p8 chain related protein</fullName>
    </recommendedName>
</protein>
<dbReference type="PANTHER" id="PTHR34598:SF4">
    <property type="entry name" value="7ALPHA-CEPHEM-METHOXYLASE P8 CHAIN RELATED PROTEIN"/>
    <property type="match status" value="1"/>
</dbReference>
<evidence type="ECO:0000256" key="2">
    <source>
        <dbReference type="SAM" id="MobiDB-lite"/>
    </source>
</evidence>